<dbReference type="OrthoDB" id="9764302at2"/>
<sequence length="742" mass="84906">MNGKTIDAELISMVGKDITFRRLSDRKVFTLPLSQFSRKDRQFILNEKEAGRLTMSGYEGIQLKEVTPVLKAEKHINASKQIDAILAKHWQSKGVEGRPVVDDSTYLRRTYLKIIGRIPTYAEAMHFLSSEDPQKRHQLVDKLLDSQGYVSHNFNLWADILRIRTSGQQGSRYGGVYYVPWLKDQIRQNVHYDDFVRSLLTAEGYPWENPAAAYYLRDYAMPLDNMSMTTQVFLGTQLQCAQCHDHPTDVWSQKDFYELSAFTYGLKTGVRVPQDTPELQDIFQELNRRARRANDGKDPGYQKASHASAGRELLMPYRWKVTHTKRKLKLPHDYQYEDALPNDIVNPHLLFGDFDASELEDSESRVQQFASWVTAEDNARFTKVIANRMWKHAMGKGLIEPIDNLSDESVADSPELLAFLETLMKAVDYDLKQFLRVLYFTEHFEREAVIDNPDLADDFHLEGPIFQRMSSEQIWDSLATLMTPDIDLIQQESYTTYDRGVRYESGKAPGILEHMEEWSSNDLLNYVNDLTDVYKESQAARATVAEMRSDPDMRNTPALKAAQQESKAKDKVWRSMLNGSELDGNSQVPEMGMGMSMMMASVNSTSNNKANKKLEKWLSNIRRASELPSPAHRGHLLEVFGQSDRLLIENSEDGGNVLQALFLMNSPQTNFLLAHRSAPVLEARVAKTPAEKLETLYVGFLARKPTAAESEALVPIFEKNPEKARERIIWAMLNTQQFLFIQ</sequence>
<dbReference type="PANTHER" id="PTHR35889">
    <property type="entry name" value="CYCLOINULO-OLIGOSACCHARIDE FRUCTANOTRANSFERASE-RELATED"/>
    <property type="match status" value="1"/>
</dbReference>
<proteinExistence type="predicted"/>
<dbReference type="STRING" id="583355.Caka_0151"/>
<dbReference type="Pfam" id="PF07583">
    <property type="entry name" value="PSCyt2"/>
    <property type="match status" value="1"/>
</dbReference>
<evidence type="ECO:0000259" key="2">
    <source>
        <dbReference type="Pfam" id="PF07587"/>
    </source>
</evidence>
<dbReference type="Proteomes" id="UP000000925">
    <property type="component" value="Chromosome"/>
</dbReference>
<dbReference type="RefSeq" id="WP_013041905.1">
    <property type="nucleotide sequence ID" value="NC_014008.1"/>
</dbReference>
<evidence type="ECO:0000313" key="3">
    <source>
        <dbReference type="EMBL" id="ADE53179.1"/>
    </source>
</evidence>
<feature type="domain" description="DUF1549" evidence="1">
    <location>
        <begin position="81"/>
        <end position="263"/>
    </location>
</feature>
<evidence type="ECO:0000313" key="4">
    <source>
        <dbReference type="Proteomes" id="UP000000925"/>
    </source>
</evidence>
<organism evidence="3 4">
    <name type="scientific">Coraliomargarita akajimensis (strain DSM 45221 / IAM 15411 / JCM 23193 / KCTC 12865 / 04OKA010-24)</name>
    <dbReference type="NCBI Taxonomy" id="583355"/>
    <lineage>
        <taxon>Bacteria</taxon>
        <taxon>Pseudomonadati</taxon>
        <taxon>Verrucomicrobiota</taxon>
        <taxon>Opitutia</taxon>
        <taxon>Puniceicoccales</taxon>
        <taxon>Coraliomargaritaceae</taxon>
        <taxon>Coraliomargarita</taxon>
    </lineage>
</organism>
<protein>
    <recommendedName>
        <fullName evidence="5">DUF1549 domain-containing protein</fullName>
    </recommendedName>
</protein>
<dbReference type="Pfam" id="PF07587">
    <property type="entry name" value="PSD1"/>
    <property type="match status" value="1"/>
</dbReference>
<reference evidence="3 4" key="1">
    <citation type="journal article" date="2010" name="Stand. Genomic Sci.">
        <title>Complete genome sequence of Coraliomargarita akajimensis type strain (04OKA010-24).</title>
        <authorList>
            <person name="Mavromatis K."/>
            <person name="Abt B."/>
            <person name="Brambilla E."/>
            <person name="Lapidus A."/>
            <person name="Copeland A."/>
            <person name="Deshpande S."/>
            <person name="Nolan M."/>
            <person name="Lucas S."/>
            <person name="Tice H."/>
            <person name="Cheng J.F."/>
            <person name="Han C."/>
            <person name="Detter J.C."/>
            <person name="Woyke T."/>
            <person name="Goodwin L."/>
            <person name="Pitluck S."/>
            <person name="Held B."/>
            <person name="Brettin T."/>
            <person name="Tapia R."/>
            <person name="Ivanova N."/>
            <person name="Mikhailova N."/>
            <person name="Pati A."/>
            <person name="Liolios K."/>
            <person name="Chen A."/>
            <person name="Palaniappan K."/>
            <person name="Land M."/>
            <person name="Hauser L."/>
            <person name="Chang Y.J."/>
            <person name="Jeffries C.D."/>
            <person name="Rohde M."/>
            <person name="Goker M."/>
            <person name="Bristow J."/>
            <person name="Eisen J.A."/>
            <person name="Markowitz V."/>
            <person name="Hugenholtz P."/>
            <person name="Klenk H.P."/>
            <person name="Kyrpides N.C."/>
        </authorList>
    </citation>
    <scope>NUCLEOTIDE SEQUENCE [LARGE SCALE GENOMIC DNA]</scope>
    <source>
        <strain evidence="4">DSM 45221 / IAM 15411 / JCM 23193 / KCTC 12865</strain>
    </source>
</reference>
<gene>
    <name evidence="3" type="ordered locus">Caka_0151</name>
</gene>
<dbReference type="AlphaFoldDB" id="D5EL77"/>
<dbReference type="InterPro" id="IPR022655">
    <property type="entry name" value="DUF1553"/>
</dbReference>
<dbReference type="HOGENOM" id="CLU_005632_2_0_0"/>
<dbReference type="KEGG" id="caa:Caka_0151"/>
<dbReference type="EMBL" id="CP001998">
    <property type="protein sequence ID" value="ADE53179.1"/>
    <property type="molecule type" value="Genomic_DNA"/>
</dbReference>
<keyword evidence="4" id="KW-1185">Reference proteome</keyword>
<accession>D5EL77</accession>
<name>D5EL77_CORAD</name>
<dbReference type="eggNOG" id="COG5330">
    <property type="taxonomic scope" value="Bacteria"/>
</dbReference>
<feature type="domain" description="DUF1553" evidence="2">
    <location>
        <begin position="368"/>
        <end position="714"/>
    </location>
</feature>
<dbReference type="PANTHER" id="PTHR35889:SF3">
    <property type="entry name" value="F-BOX DOMAIN-CONTAINING PROTEIN"/>
    <property type="match status" value="1"/>
</dbReference>
<dbReference type="InterPro" id="IPR011444">
    <property type="entry name" value="DUF1549"/>
</dbReference>
<evidence type="ECO:0000259" key="1">
    <source>
        <dbReference type="Pfam" id="PF07583"/>
    </source>
</evidence>
<evidence type="ECO:0008006" key="5">
    <source>
        <dbReference type="Google" id="ProtNLM"/>
    </source>
</evidence>